<dbReference type="AlphaFoldDB" id="A0A5A8E6I7"/>
<protein>
    <submittedName>
        <fullName evidence="2">Uncharacterized protein</fullName>
    </submittedName>
</protein>
<name>A0A5A8E6I7_CAFRO</name>
<dbReference type="Proteomes" id="UP000322899">
    <property type="component" value="Unassembled WGS sequence"/>
</dbReference>
<evidence type="ECO:0000313" key="3">
    <source>
        <dbReference type="Proteomes" id="UP000322899"/>
    </source>
</evidence>
<evidence type="ECO:0000313" key="2">
    <source>
        <dbReference type="EMBL" id="KAA0173405.1"/>
    </source>
</evidence>
<evidence type="ECO:0000256" key="1">
    <source>
        <dbReference type="SAM" id="MobiDB-lite"/>
    </source>
</evidence>
<reference evidence="2 3" key="1">
    <citation type="submission" date="2019-07" db="EMBL/GenBank/DDBJ databases">
        <title>Genomes of Cafeteria roenbergensis.</title>
        <authorList>
            <person name="Fischer M.G."/>
            <person name="Hackl T."/>
            <person name="Roman M."/>
        </authorList>
    </citation>
    <scope>NUCLEOTIDE SEQUENCE [LARGE SCALE GENOMIC DNA]</scope>
    <source>
        <strain evidence="2 3">E4-10P</strain>
    </source>
</reference>
<sequence>MTPTPSVTASSTPAPSVTRTPSTTSSRAPSPTSTRTPTPTASVTPSPSPSASSTGTSTPSPSPSATPSPTASRDSVTLAKPVADDDTHAHVFLDGLPHVVGHRHAHWIADRHPYAISVLYCIAQRHGHGQPVSDTHAFAHSDSLTVILIQFNPHANPLFIGHRHSICFRDCIPHANSICHRVRHSVRDALSCSVLPSALG</sequence>
<accession>A0A5A8E6I7</accession>
<feature type="compositionally biased region" description="Low complexity" evidence="1">
    <location>
        <begin position="1"/>
        <end position="59"/>
    </location>
</feature>
<dbReference type="EMBL" id="VLTO01000034">
    <property type="protein sequence ID" value="KAA0173405.1"/>
    <property type="molecule type" value="Genomic_DNA"/>
</dbReference>
<feature type="region of interest" description="Disordered" evidence="1">
    <location>
        <begin position="1"/>
        <end position="77"/>
    </location>
</feature>
<proteinExistence type="predicted"/>
<organism evidence="2 3">
    <name type="scientific">Cafeteria roenbergensis</name>
    <name type="common">Marine flagellate</name>
    <dbReference type="NCBI Taxonomy" id="33653"/>
    <lineage>
        <taxon>Eukaryota</taxon>
        <taxon>Sar</taxon>
        <taxon>Stramenopiles</taxon>
        <taxon>Bigyra</taxon>
        <taxon>Opalozoa</taxon>
        <taxon>Bicosoecida</taxon>
        <taxon>Cafeteriaceae</taxon>
        <taxon>Cafeteria</taxon>
    </lineage>
</organism>
<comment type="caution">
    <text evidence="2">The sequence shown here is derived from an EMBL/GenBank/DDBJ whole genome shotgun (WGS) entry which is preliminary data.</text>
</comment>
<gene>
    <name evidence="2" type="ORF">FNF27_05182</name>
</gene>